<name>A0AAV4QK05_9ARAC</name>
<sequence length="85" mass="9742">MSTENSFRFFRISCQHVPSSIIQSTGSPSSHYKFIRFGRGCLNSLRFALKERHNRLFGVSSLHLLSVQSRDVHQHALFTTSERSS</sequence>
<evidence type="ECO:0000313" key="2">
    <source>
        <dbReference type="Proteomes" id="UP001054837"/>
    </source>
</evidence>
<reference evidence="1 2" key="1">
    <citation type="submission" date="2021-06" db="EMBL/GenBank/DDBJ databases">
        <title>Caerostris darwini draft genome.</title>
        <authorList>
            <person name="Kono N."/>
            <person name="Arakawa K."/>
        </authorList>
    </citation>
    <scope>NUCLEOTIDE SEQUENCE [LARGE SCALE GENOMIC DNA]</scope>
</reference>
<accession>A0AAV4QK05</accession>
<proteinExistence type="predicted"/>
<gene>
    <name evidence="1" type="ORF">CDAR_464851</name>
</gene>
<keyword evidence="2" id="KW-1185">Reference proteome</keyword>
<protein>
    <submittedName>
        <fullName evidence="1">Uncharacterized protein</fullName>
    </submittedName>
</protein>
<organism evidence="1 2">
    <name type="scientific">Caerostris darwini</name>
    <dbReference type="NCBI Taxonomy" id="1538125"/>
    <lineage>
        <taxon>Eukaryota</taxon>
        <taxon>Metazoa</taxon>
        <taxon>Ecdysozoa</taxon>
        <taxon>Arthropoda</taxon>
        <taxon>Chelicerata</taxon>
        <taxon>Arachnida</taxon>
        <taxon>Araneae</taxon>
        <taxon>Araneomorphae</taxon>
        <taxon>Entelegynae</taxon>
        <taxon>Araneoidea</taxon>
        <taxon>Araneidae</taxon>
        <taxon>Caerostris</taxon>
    </lineage>
</organism>
<evidence type="ECO:0000313" key="1">
    <source>
        <dbReference type="EMBL" id="GIY09271.1"/>
    </source>
</evidence>
<dbReference type="Proteomes" id="UP001054837">
    <property type="component" value="Unassembled WGS sequence"/>
</dbReference>
<comment type="caution">
    <text evidence="1">The sequence shown here is derived from an EMBL/GenBank/DDBJ whole genome shotgun (WGS) entry which is preliminary data.</text>
</comment>
<dbReference type="EMBL" id="BPLQ01004595">
    <property type="protein sequence ID" value="GIY09271.1"/>
    <property type="molecule type" value="Genomic_DNA"/>
</dbReference>
<dbReference type="AlphaFoldDB" id="A0AAV4QK05"/>